<proteinExistence type="predicted"/>
<dbReference type="GO" id="GO:0008425">
    <property type="term" value="F:2-methoxy-6-polyprenyl-1,4-benzoquinol methyltransferase activity"/>
    <property type="evidence" value="ECO:0007669"/>
    <property type="project" value="TreeGrafter"/>
</dbReference>
<dbReference type="InterPro" id="IPR029063">
    <property type="entry name" value="SAM-dependent_MTases_sf"/>
</dbReference>
<protein>
    <submittedName>
        <fullName evidence="3">Type 11 methyltransferase</fullName>
    </submittedName>
</protein>
<keyword evidence="3" id="KW-0808">Transferase</keyword>
<name>A0A061SG58_9CHLO</name>
<feature type="region of interest" description="Disordered" evidence="1">
    <location>
        <begin position="203"/>
        <end position="225"/>
    </location>
</feature>
<sequence>MVSSGSTHLCNGFGRLEYEAWTTPGVALAYDSGFGPLTQQAISVLLKEIDKLAISKSKHSVSVLDVATGPGYVARSLVRDGYNVVAVDCSEEFIRMAQVFNKDLELGKLHFKVGDAQRLEFDDCTFDAVVCNFGVLHLPEPEMFFREAFRVLRPGGLLAFTVWQAPPATVGFDMCHRAVREHSTVSMRRRLRPQQSCGCMGCGRGQQSHRGPGGGRGRSAPPPLPPFPSLPFPSLSLLSLLLLRRKPMPLPPAALSCLPPLSFISSKAMERGGEGDTEARKHPVLPPVYPPPSPPLPLGPKVSRAHLESAGFIAASSREVSLTMELSSESHLFEALLNGTARSRALLRAQTPEALAAVRKAVEAECAALGLSLPMPCVLVTARRADK</sequence>
<gene>
    <name evidence="3" type="ORF">TSPGSL018_6919</name>
</gene>
<dbReference type="PANTHER" id="PTHR43591">
    <property type="entry name" value="METHYLTRANSFERASE"/>
    <property type="match status" value="1"/>
</dbReference>
<dbReference type="GO" id="GO:0008757">
    <property type="term" value="F:S-adenosylmethionine-dependent methyltransferase activity"/>
    <property type="evidence" value="ECO:0007669"/>
    <property type="project" value="InterPro"/>
</dbReference>
<organism evidence="3">
    <name type="scientific">Tetraselmis sp. GSL018</name>
    <dbReference type="NCBI Taxonomy" id="582737"/>
    <lineage>
        <taxon>Eukaryota</taxon>
        <taxon>Viridiplantae</taxon>
        <taxon>Chlorophyta</taxon>
        <taxon>core chlorophytes</taxon>
        <taxon>Chlorodendrophyceae</taxon>
        <taxon>Chlorodendrales</taxon>
        <taxon>Chlorodendraceae</taxon>
        <taxon>Tetraselmis</taxon>
    </lineage>
</organism>
<dbReference type="GO" id="GO:0032259">
    <property type="term" value="P:methylation"/>
    <property type="evidence" value="ECO:0007669"/>
    <property type="project" value="UniProtKB-KW"/>
</dbReference>
<accession>A0A061SG58</accession>
<evidence type="ECO:0000259" key="2">
    <source>
        <dbReference type="Pfam" id="PF08241"/>
    </source>
</evidence>
<dbReference type="AlphaFoldDB" id="A0A061SG58"/>
<dbReference type="CDD" id="cd02440">
    <property type="entry name" value="AdoMet_MTases"/>
    <property type="match status" value="1"/>
</dbReference>
<dbReference type="Pfam" id="PF08241">
    <property type="entry name" value="Methyltransf_11"/>
    <property type="match status" value="1"/>
</dbReference>
<dbReference type="PANTHER" id="PTHR43591:SF24">
    <property type="entry name" value="2-METHOXY-6-POLYPRENYL-1,4-BENZOQUINOL METHYLASE, MITOCHONDRIAL"/>
    <property type="match status" value="1"/>
</dbReference>
<evidence type="ECO:0000313" key="3">
    <source>
        <dbReference type="EMBL" id="JAC81890.1"/>
    </source>
</evidence>
<feature type="domain" description="Methyltransferase type 11" evidence="2">
    <location>
        <begin position="64"/>
        <end position="160"/>
    </location>
</feature>
<dbReference type="Gene3D" id="3.40.50.150">
    <property type="entry name" value="Vaccinia Virus protein VP39"/>
    <property type="match status" value="1"/>
</dbReference>
<dbReference type="SUPFAM" id="SSF53335">
    <property type="entry name" value="S-adenosyl-L-methionine-dependent methyltransferases"/>
    <property type="match status" value="1"/>
</dbReference>
<evidence type="ECO:0000256" key="1">
    <source>
        <dbReference type="SAM" id="MobiDB-lite"/>
    </source>
</evidence>
<keyword evidence="3" id="KW-0489">Methyltransferase</keyword>
<dbReference type="EMBL" id="GBEZ01003232">
    <property type="protein sequence ID" value="JAC81890.1"/>
    <property type="molecule type" value="Transcribed_RNA"/>
</dbReference>
<reference evidence="3" key="1">
    <citation type="submission" date="2014-05" db="EMBL/GenBank/DDBJ databases">
        <title>The transcriptome of the halophilic microalga Tetraselmis sp. GSL018 isolated from the Great Salt Lake, Utah.</title>
        <authorList>
            <person name="Jinkerson R.E."/>
            <person name="D'Adamo S."/>
            <person name="Posewitz M.C."/>
        </authorList>
    </citation>
    <scope>NUCLEOTIDE SEQUENCE</scope>
    <source>
        <strain evidence="3">GSL018</strain>
    </source>
</reference>
<dbReference type="InterPro" id="IPR013216">
    <property type="entry name" value="Methyltransf_11"/>
</dbReference>